<feature type="compositionally biased region" description="Basic residues" evidence="1">
    <location>
        <begin position="1"/>
        <end position="10"/>
    </location>
</feature>
<feature type="compositionally biased region" description="Polar residues" evidence="1">
    <location>
        <begin position="24"/>
        <end position="47"/>
    </location>
</feature>
<sequence length="522" mass="58744">MFSRKQSKDRHRQDGDFLRDTSTKESALSSDPLSRNNHKNVQCISDHNANESEDESLLLPGNQDNGESSCGEPEEDCSTTVQRRSSVNQKKSTGSDPCNHSFQPTIVERSKTSIATPATIRCFEEKKESSIHTHSNTGTNHLHHSASSGPVITDQEDTKVDGIDVSSKRSFVSDDSSLLDFQSLSDSEIEQDEVHVELKGIQRLEQKLELRRQRLRKLCAGRRSSFIRLVEANDAAAGEITRNLHKKRQSDPDIIGGTSKGSRKTDLKTAPQEELPSPEPKSSSSDQQGPSLALRLWWNVLFECHLTLPAYFTILVVLLGHTTFYCILDELMNFIYRNFLDDVLTLNQFYISQILLGLSLIRFNGNIFYWLTPNDYNLVRFEMQNRLTLGSLDARFLKHIKGTVSSSALNMFGYYLGSIGVYHFYDQGQLAVMKAFEAWYMKVFFEAGGTLDPDSGLDIKPHCQELVDVVSSSKILSQLIDYSCNDSTMEWRLIVTVYHAICLAITALVAARLGQNLLTFCD</sequence>
<feature type="compositionally biased region" description="Low complexity" evidence="1">
    <location>
        <begin position="272"/>
        <end position="288"/>
    </location>
</feature>
<name>A0A9K3PX67_9STRA</name>
<keyword evidence="2" id="KW-0812">Transmembrane</keyword>
<reference evidence="3" key="1">
    <citation type="journal article" date="2021" name="Sci. Rep.">
        <title>Diploid genomic architecture of Nitzschia inconspicua, an elite biomass production diatom.</title>
        <authorList>
            <person name="Oliver A."/>
            <person name="Podell S."/>
            <person name="Pinowska A."/>
            <person name="Traller J.C."/>
            <person name="Smith S.R."/>
            <person name="McClure R."/>
            <person name="Beliaev A."/>
            <person name="Bohutskyi P."/>
            <person name="Hill E.A."/>
            <person name="Rabines A."/>
            <person name="Zheng H."/>
            <person name="Allen L.Z."/>
            <person name="Kuo A."/>
            <person name="Grigoriev I.V."/>
            <person name="Allen A.E."/>
            <person name="Hazlebeck D."/>
            <person name="Allen E.E."/>
        </authorList>
    </citation>
    <scope>NUCLEOTIDE SEQUENCE</scope>
    <source>
        <strain evidence="3">Hildebrandi</strain>
    </source>
</reference>
<evidence type="ECO:0000256" key="1">
    <source>
        <dbReference type="SAM" id="MobiDB-lite"/>
    </source>
</evidence>
<feature type="region of interest" description="Disordered" evidence="1">
    <location>
        <begin position="247"/>
        <end position="288"/>
    </location>
</feature>
<keyword evidence="2" id="KW-0472">Membrane</keyword>
<comment type="caution">
    <text evidence="3">The sequence shown here is derived from an EMBL/GenBank/DDBJ whole genome shotgun (WGS) entry which is preliminary data.</text>
</comment>
<gene>
    <name evidence="3" type="ORF">IV203_026462</name>
</gene>
<dbReference type="Proteomes" id="UP000693970">
    <property type="component" value="Unassembled WGS sequence"/>
</dbReference>
<feature type="region of interest" description="Disordered" evidence="1">
    <location>
        <begin position="1"/>
        <end position="105"/>
    </location>
</feature>
<protein>
    <submittedName>
        <fullName evidence="3">Uncharacterized protein</fullName>
    </submittedName>
</protein>
<feature type="region of interest" description="Disordered" evidence="1">
    <location>
        <begin position="127"/>
        <end position="154"/>
    </location>
</feature>
<evidence type="ECO:0000313" key="4">
    <source>
        <dbReference type="Proteomes" id="UP000693970"/>
    </source>
</evidence>
<evidence type="ECO:0000256" key="2">
    <source>
        <dbReference type="SAM" id="Phobius"/>
    </source>
</evidence>
<dbReference type="EMBL" id="JAGRRH010000010">
    <property type="protein sequence ID" value="KAG7363102.1"/>
    <property type="molecule type" value="Genomic_DNA"/>
</dbReference>
<proteinExistence type="predicted"/>
<dbReference type="AlphaFoldDB" id="A0A9K3PX67"/>
<feature type="compositionally biased region" description="Polar residues" evidence="1">
    <location>
        <begin position="132"/>
        <end position="150"/>
    </location>
</feature>
<feature type="transmembrane region" description="Helical" evidence="2">
    <location>
        <begin position="349"/>
        <end position="371"/>
    </location>
</feature>
<accession>A0A9K3PX67</accession>
<reference evidence="3" key="2">
    <citation type="submission" date="2021-04" db="EMBL/GenBank/DDBJ databases">
        <authorList>
            <person name="Podell S."/>
        </authorList>
    </citation>
    <scope>NUCLEOTIDE SEQUENCE</scope>
    <source>
        <strain evidence="3">Hildebrandi</strain>
    </source>
</reference>
<feature type="compositionally biased region" description="Polar residues" evidence="1">
    <location>
        <begin position="78"/>
        <end position="104"/>
    </location>
</feature>
<evidence type="ECO:0000313" key="3">
    <source>
        <dbReference type="EMBL" id="KAG7363102.1"/>
    </source>
</evidence>
<feature type="transmembrane region" description="Helical" evidence="2">
    <location>
        <begin position="308"/>
        <end position="328"/>
    </location>
</feature>
<organism evidence="3 4">
    <name type="scientific">Nitzschia inconspicua</name>
    <dbReference type="NCBI Taxonomy" id="303405"/>
    <lineage>
        <taxon>Eukaryota</taxon>
        <taxon>Sar</taxon>
        <taxon>Stramenopiles</taxon>
        <taxon>Ochrophyta</taxon>
        <taxon>Bacillariophyta</taxon>
        <taxon>Bacillariophyceae</taxon>
        <taxon>Bacillariophycidae</taxon>
        <taxon>Bacillariales</taxon>
        <taxon>Bacillariaceae</taxon>
        <taxon>Nitzschia</taxon>
    </lineage>
</organism>
<keyword evidence="2" id="KW-1133">Transmembrane helix</keyword>
<feature type="compositionally biased region" description="Basic and acidic residues" evidence="1">
    <location>
        <begin position="11"/>
        <end position="23"/>
    </location>
</feature>
<keyword evidence="4" id="KW-1185">Reference proteome</keyword>
<feature type="transmembrane region" description="Helical" evidence="2">
    <location>
        <begin position="491"/>
        <end position="511"/>
    </location>
</feature>